<keyword evidence="1" id="KW-0732">Signal</keyword>
<accession>A0ABX0JYX5</accession>
<comment type="caution">
    <text evidence="2">The sequence shown here is derived from an EMBL/GenBank/DDBJ whole genome shotgun (WGS) entry which is preliminary data.</text>
</comment>
<dbReference type="EMBL" id="WOSY01000001">
    <property type="protein sequence ID" value="NHN87258.1"/>
    <property type="molecule type" value="Genomic_DNA"/>
</dbReference>
<dbReference type="RefSeq" id="WP_173568548.1">
    <property type="nucleotide sequence ID" value="NZ_WOSY01000001.1"/>
</dbReference>
<protein>
    <submittedName>
        <fullName evidence="2">Uncharacterized protein</fullName>
    </submittedName>
</protein>
<gene>
    <name evidence="2" type="ORF">GOB81_01220</name>
</gene>
<evidence type="ECO:0000313" key="2">
    <source>
        <dbReference type="EMBL" id="NHN87258.1"/>
    </source>
</evidence>
<dbReference type="Proteomes" id="UP000631653">
    <property type="component" value="Unassembled WGS sequence"/>
</dbReference>
<proteinExistence type="predicted"/>
<evidence type="ECO:0000313" key="3">
    <source>
        <dbReference type="Proteomes" id="UP000631653"/>
    </source>
</evidence>
<sequence length="138" mass="14740">MNARLFPALAVAACGISLLVQSPVQAADHTKTAQSTAKTPIRPASFLSGSWSSMGMAPVTIVANRAAGPASRIILHLPHELQKSGQETFSLAHTTGNVWSGTEKETTVTFRLESDNFGVLTMNDSKPGHHLEMPLSRF</sequence>
<organism evidence="2 3">
    <name type="scientific">Acetobacter conturbans</name>
    <dbReference type="NCBI Taxonomy" id="1737472"/>
    <lineage>
        <taxon>Bacteria</taxon>
        <taxon>Pseudomonadati</taxon>
        <taxon>Pseudomonadota</taxon>
        <taxon>Alphaproteobacteria</taxon>
        <taxon>Acetobacterales</taxon>
        <taxon>Acetobacteraceae</taxon>
        <taxon>Acetobacter</taxon>
    </lineage>
</organism>
<feature type="chain" id="PRO_5045263723" evidence="1">
    <location>
        <begin position="27"/>
        <end position="138"/>
    </location>
</feature>
<keyword evidence="3" id="KW-1185">Reference proteome</keyword>
<name>A0ABX0JYX5_9PROT</name>
<feature type="signal peptide" evidence="1">
    <location>
        <begin position="1"/>
        <end position="26"/>
    </location>
</feature>
<evidence type="ECO:0000256" key="1">
    <source>
        <dbReference type="SAM" id="SignalP"/>
    </source>
</evidence>
<reference evidence="2 3" key="1">
    <citation type="journal article" date="2020" name="Int. J. Syst. Evol. Microbiol.">
        <title>Novel acetic acid bacteria from cider fermentations: Acetobacter conturbans sp. nov. and Acetobacter fallax sp. nov.</title>
        <authorList>
            <person name="Sombolestani A.S."/>
            <person name="Cleenwerck I."/>
            <person name="Cnockaert M."/>
            <person name="Borremans W."/>
            <person name="Wieme A.D."/>
            <person name="De Vuyst L."/>
            <person name="Vandamme P."/>
        </authorList>
    </citation>
    <scope>NUCLEOTIDE SEQUENCE [LARGE SCALE GENOMIC DNA]</scope>
    <source>
        <strain evidence="2 3">LMG 1627</strain>
    </source>
</reference>